<organism evidence="2 3">
    <name type="scientific">Allacma fusca</name>
    <dbReference type="NCBI Taxonomy" id="39272"/>
    <lineage>
        <taxon>Eukaryota</taxon>
        <taxon>Metazoa</taxon>
        <taxon>Ecdysozoa</taxon>
        <taxon>Arthropoda</taxon>
        <taxon>Hexapoda</taxon>
        <taxon>Collembola</taxon>
        <taxon>Symphypleona</taxon>
        <taxon>Sminthuridae</taxon>
        <taxon>Allacma</taxon>
    </lineage>
</organism>
<comment type="caution">
    <text evidence="2">The sequence shown here is derived from an EMBL/GenBank/DDBJ whole genome shotgun (WGS) entry which is preliminary data.</text>
</comment>
<dbReference type="AlphaFoldDB" id="A0A8J2PWU9"/>
<name>A0A8J2PWU9_9HEXA</name>
<proteinExistence type="predicted"/>
<feature type="non-terminal residue" evidence="2">
    <location>
        <position position="1"/>
    </location>
</feature>
<keyword evidence="1" id="KW-0732">Signal</keyword>
<dbReference type="EMBL" id="CAJVCH010534165">
    <property type="protein sequence ID" value="CAG7824835.1"/>
    <property type="molecule type" value="Genomic_DNA"/>
</dbReference>
<feature type="non-terminal residue" evidence="2">
    <location>
        <position position="55"/>
    </location>
</feature>
<feature type="chain" id="PRO_5035260619" evidence="1">
    <location>
        <begin position="22"/>
        <end position="55"/>
    </location>
</feature>
<evidence type="ECO:0000313" key="3">
    <source>
        <dbReference type="Proteomes" id="UP000708208"/>
    </source>
</evidence>
<protein>
    <submittedName>
        <fullName evidence="2">Uncharacterized protein</fullName>
    </submittedName>
</protein>
<reference evidence="2" key="1">
    <citation type="submission" date="2021-06" db="EMBL/GenBank/DDBJ databases">
        <authorList>
            <person name="Hodson N. C."/>
            <person name="Mongue J. A."/>
            <person name="Jaron S. K."/>
        </authorList>
    </citation>
    <scope>NUCLEOTIDE SEQUENCE</scope>
</reference>
<accession>A0A8J2PWU9</accession>
<sequence length="55" mass="6310">DFNRMKLIVVFVCWLVALSQAAPIGYLLWGTRFLYHPHKFEVNPTASQKTGPGYQ</sequence>
<gene>
    <name evidence="2" type="ORF">AFUS01_LOCUS34971</name>
</gene>
<dbReference type="Proteomes" id="UP000708208">
    <property type="component" value="Unassembled WGS sequence"/>
</dbReference>
<evidence type="ECO:0000313" key="2">
    <source>
        <dbReference type="EMBL" id="CAG7824835.1"/>
    </source>
</evidence>
<feature type="signal peptide" evidence="1">
    <location>
        <begin position="1"/>
        <end position="21"/>
    </location>
</feature>
<keyword evidence="3" id="KW-1185">Reference proteome</keyword>
<evidence type="ECO:0000256" key="1">
    <source>
        <dbReference type="SAM" id="SignalP"/>
    </source>
</evidence>